<proteinExistence type="predicted"/>
<keyword evidence="1" id="KW-0812">Transmembrane</keyword>
<gene>
    <name evidence="2" type="ORF">Cci01nite_09050</name>
</gene>
<dbReference type="Proteomes" id="UP000659904">
    <property type="component" value="Unassembled WGS sequence"/>
</dbReference>
<keyword evidence="1" id="KW-1133">Transmembrane helix</keyword>
<dbReference type="AlphaFoldDB" id="A0A8J3K307"/>
<accession>A0A8J3K307</accession>
<protein>
    <submittedName>
        <fullName evidence="2">Uncharacterized protein</fullName>
    </submittedName>
</protein>
<keyword evidence="1" id="KW-0472">Membrane</keyword>
<sequence length="101" mass="10419">MTVSVRRLAVLVHALLVIPLVAVFVVVGSGDTGGGSGFGTVLLSIPVLLGGAPWSILTAQFTEHASPGVFEFLVAFPAVLNLALHLGIGEYLARRREAVAA</sequence>
<dbReference type="RefSeq" id="WP_147433150.1">
    <property type="nucleotide sequence ID" value="NZ_BONH01000002.1"/>
</dbReference>
<name>A0A8J3K307_9ACTN</name>
<feature type="transmembrane region" description="Helical" evidence="1">
    <location>
        <begin position="38"/>
        <end position="57"/>
    </location>
</feature>
<reference evidence="2 3" key="1">
    <citation type="submission" date="2021-01" db="EMBL/GenBank/DDBJ databases">
        <title>Whole genome shotgun sequence of Catellatospora citrea NBRC 14495.</title>
        <authorList>
            <person name="Komaki H."/>
            <person name="Tamura T."/>
        </authorList>
    </citation>
    <scope>NUCLEOTIDE SEQUENCE [LARGE SCALE GENOMIC DNA]</scope>
    <source>
        <strain evidence="2 3">NBRC 14495</strain>
    </source>
</reference>
<dbReference type="EMBL" id="BONH01000002">
    <property type="protein sequence ID" value="GIF95811.1"/>
    <property type="molecule type" value="Genomic_DNA"/>
</dbReference>
<keyword evidence="3" id="KW-1185">Reference proteome</keyword>
<evidence type="ECO:0000313" key="2">
    <source>
        <dbReference type="EMBL" id="GIF95811.1"/>
    </source>
</evidence>
<evidence type="ECO:0000256" key="1">
    <source>
        <dbReference type="SAM" id="Phobius"/>
    </source>
</evidence>
<comment type="caution">
    <text evidence="2">The sequence shown here is derived from an EMBL/GenBank/DDBJ whole genome shotgun (WGS) entry which is preliminary data.</text>
</comment>
<feature type="transmembrane region" description="Helical" evidence="1">
    <location>
        <begin position="69"/>
        <end position="88"/>
    </location>
</feature>
<organism evidence="2 3">
    <name type="scientific">Catellatospora citrea</name>
    <dbReference type="NCBI Taxonomy" id="53366"/>
    <lineage>
        <taxon>Bacteria</taxon>
        <taxon>Bacillati</taxon>
        <taxon>Actinomycetota</taxon>
        <taxon>Actinomycetes</taxon>
        <taxon>Micromonosporales</taxon>
        <taxon>Micromonosporaceae</taxon>
        <taxon>Catellatospora</taxon>
    </lineage>
</organism>
<evidence type="ECO:0000313" key="3">
    <source>
        <dbReference type="Proteomes" id="UP000659904"/>
    </source>
</evidence>